<feature type="coiled-coil region" evidence="1">
    <location>
        <begin position="110"/>
        <end position="151"/>
    </location>
</feature>
<organism evidence="3 4">
    <name type="scientific">Puia dinghuensis</name>
    <dbReference type="NCBI Taxonomy" id="1792502"/>
    <lineage>
        <taxon>Bacteria</taxon>
        <taxon>Pseudomonadati</taxon>
        <taxon>Bacteroidota</taxon>
        <taxon>Chitinophagia</taxon>
        <taxon>Chitinophagales</taxon>
        <taxon>Chitinophagaceae</taxon>
        <taxon>Puia</taxon>
    </lineage>
</organism>
<evidence type="ECO:0000256" key="1">
    <source>
        <dbReference type="SAM" id="Coils"/>
    </source>
</evidence>
<protein>
    <submittedName>
        <fullName evidence="3">Uncharacterized protein</fullName>
    </submittedName>
</protein>
<evidence type="ECO:0000313" key="3">
    <source>
        <dbReference type="EMBL" id="GGA89951.1"/>
    </source>
</evidence>
<comment type="caution">
    <text evidence="3">The sequence shown here is derived from an EMBL/GenBank/DDBJ whole genome shotgun (WGS) entry which is preliminary data.</text>
</comment>
<dbReference type="AlphaFoldDB" id="A0A8J2XRQ4"/>
<evidence type="ECO:0000256" key="2">
    <source>
        <dbReference type="SAM" id="MobiDB-lite"/>
    </source>
</evidence>
<sequence length="276" mass="31144">MPVIHQKFDSFKIDKIKRFLEDMATKGQARPYEIFVDSLKVVPKTEDVAEFDSYEQYIDEDTAKLRILVYNSGLSPRNDQYCFMIGSDRPEKSFGGLGEIDTIVAERLAARDREYELQDLRKQLQEARAQVEEAESEADSVRQELEAVKAGQQRKQIKGIEVVSIILEGFVRRNPQLLQRIPGGEALAGLIEQDNADSSVASPAEPVTEASFRKRSEPGAGLTPEQLRYIDTLRRLEATFQQPELETVMQVLARFAEAPETLSTVAELLTIKNPQP</sequence>
<reference evidence="3" key="1">
    <citation type="journal article" date="2014" name="Int. J. Syst. Evol. Microbiol.">
        <title>Complete genome sequence of Corynebacterium casei LMG S-19264T (=DSM 44701T), isolated from a smear-ripened cheese.</title>
        <authorList>
            <consortium name="US DOE Joint Genome Institute (JGI-PGF)"/>
            <person name="Walter F."/>
            <person name="Albersmeier A."/>
            <person name="Kalinowski J."/>
            <person name="Ruckert C."/>
        </authorList>
    </citation>
    <scope>NUCLEOTIDE SEQUENCE</scope>
    <source>
        <strain evidence="3">CGMCC 1.15448</strain>
    </source>
</reference>
<keyword evidence="1" id="KW-0175">Coiled coil</keyword>
<gene>
    <name evidence="3" type="ORF">GCM10011511_11500</name>
</gene>
<proteinExistence type="predicted"/>
<dbReference type="Proteomes" id="UP000607559">
    <property type="component" value="Unassembled WGS sequence"/>
</dbReference>
<feature type="region of interest" description="Disordered" evidence="2">
    <location>
        <begin position="195"/>
        <end position="223"/>
    </location>
</feature>
<reference evidence="3" key="2">
    <citation type="submission" date="2020-09" db="EMBL/GenBank/DDBJ databases">
        <authorList>
            <person name="Sun Q."/>
            <person name="Zhou Y."/>
        </authorList>
    </citation>
    <scope>NUCLEOTIDE SEQUENCE</scope>
    <source>
        <strain evidence="3">CGMCC 1.15448</strain>
    </source>
</reference>
<accession>A0A8J2XRQ4</accession>
<keyword evidence="4" id="KW-1185">Reference proteome</keyword>
<dbReference type="RefSeq" id="WP_188929420.1">
    <property type="nucleotide sequence ID" value="NZ_BMJC01000001.1"/>
</dbReference>
<name>A0A8J2XRQ4_9BACT</name>
<evidence type="ECO:0000313" key="4">
    <source>
        <dbReference type="Proteomes" id="UP000607559"/>
    </source>
</evidence>
<dbReference type="EMBL" id="BMJC01000001">
    <property type="protein sequence ID" value="GGA89951.1"/>
    <property type="molecule type" value="Genomic_DNA"/>
</dbReference>